<dbReference type="EMBL" id="BAABHF010000038">
    <property type="protein sequence ID" value="GAA4505351.1"/>
    <property type="molecule type" value="Genomic_DNA"/>
</dbReference>
<feature type="region of interest" description="Disordered" evidence="1">
    <location>
        <begin position="1"/>
        <end position="61"/>
    </location>
</feature>
<dbReference type="Proteomes" id="UP001500503">
    <property type="component" value="Unassembled WGS sequence"/>
</dbReference>
<feature type="compositionally biased region" description="Basic and acidic residues" evidence="1">
    <location>
        <begin position="52"/>
        <end position="61"/>
    </location>
</feature>
<keyword evidence="3" id="KW-1185">Reference proteome</keyword>
<organism evidence="2 3">
    <name type="scientific">Actinoallomurus oryzae</name>
    <dbReference type="NCBI Taxonomy" id="502180"/>
    <lineage>
        <taxon>Bacteria</taxon>
        <taxon>Bacillati</taxon>
        <taxon>Actinomycetota</taxon>
        <taxon>Actinomycetes</taxon>
        <taxon>Streptosporangiales</taxon>
        <taxon>Thermomonosporaceae</taxon>
        <taxon>Actinoallomurus</taxon>
    </lineage>
</organism>
<gene>
    <name evidence="2" type="ORF">GCM10023191_060930</name>
</gene>
<name>A0ABP8QKV2_9ACTN</name>
<feature type="region of interest" description="Disordered" evidence="1">
    <location>
        <begin position="80"/>
        <end position="110"/>
    </location>
</feature>
<feature type="compositionally biased region" description="Polar residues" evidence="1">
    <location>
        <begin position="97"/>
        <end position="110"/>
    </location>
</feature>
<evidence type="ECO:0000256" key="1">
    <source>
        <dbReference type="SAM" id="MobiDB-lite"/>
    </source>
</evidence>
<reference evidence="3" key="1">
    <citation type="journal article" date="2019" name="Int. J. Syst. Evol. Microbiol.">
        <title>The Global Catalogue of Microorganisms (GCM) 10K type strain sequencing project: providing services to taxonomists for standard genome sequencing and annotation.</title>
        <authorList>
            <consortium name="The Broad Institute Genomics Platform"/>
            <consortium name="The Broad Institute Genome Sequencing Center for Infectious Disease"/>
            <person name="Wu L."/>
            <person name="Ma J."/>
        </authorList>
    </citation>
    <scope>NUCLEOTIDE SEQUENCE [LARGE SCALE GENOMIC DNA]</scope>
    <source>
        <strain evidence="3">JCM 17933</strain>
    </source>
</reference>
<accession>A0ABP8QKV2</accession>
<evidence type="ECO:0000313" key="2">
    <source>
        <dbReference type="EMBL" id="GAA4505351.1"/>
    </source>
</evidence>
<proteinExistence type="predicted"/>
<protein>
    <submittedName>
        <fullName evidence="2">Uncharacterized protein</fullName>
    </submittedName>
</protein>
<sequence>MSPEPDGGYGSPPDQSPQKPGESWSDYWARVHRNSSGKARYPWGNDAWPGADKSDDKHTGRTELVSIAKSLRQDLENFFTGGASTGGSGSKTKPTSQLLSDTYGISQFHG</sequence>
<comment type="caution">
    <text evidence="2">The sequence shown here is derived from an EMBL/GenBank/DDBJ whole genome shotgun (WGS) entry which is preliminary data.</text>
</comment>
<evidence type="ECO:0000313" key="3">
    <source>
        <dbReference type="Proteomes" id="UP001500503"/>
    </source>
</evidence>